<proteinExistence type="predicted"/>
<keyword evidence="1" id="KW-0812">Transmembrane</keyword>
<name>A0A4R2S0A1_9BACL</name>
<keyword evidence="1" id="KW-0472">Membrane</keyword>
<feature type="transmembrane region" description="Helical" evidence="1">
    <location>
        <begin position="48"/>
        <end position="68"/>
    </location>
</feature>
<keyword evidence="1" id="KW-1133">Transmembrane helix</keyword>
<organism evidence="2 3">
    <name type="scientific">Baia soyae</name>
    <dbReference type="NCBI Taxonomy" id="1544746"/>
    <lineage>
        <taxon>Bacteria</taxon>
        <taxon>Bacillati</taxon>
        <taxon>Bacillota</taxon>
        <taxon>Bacilli</taxon>
        <taxon>Bacillales</taxon>
        <taxon>Thermoactinomycetaceae</taxon>
        <taxon>Baia</taxon>
    </lineage>
</organism>
<protein>
    <submittedName>
        <fullName evidence="2">Uncharacterized protein</fullName>
    </submittedName>
</protein>
<feature type="transmembrane region" description="Helical" evidence="1">
    <location>
        <begin position="20"/>
        <end position="36"/>
    </location>
</feature>
<dbReference type="Proteomes" id="UP000294746">
    <property type="component" value="Unassembled WGS sequence"/>
</dbReference>
<keyword evidence="3" id="KW-1185">Reference proteome</keyword>
<comment type="caution">
    <text evidence="2">The sequence shown here is derived from an EMBL/GenBank/DDBJ whole genome shotgun (WGS) entry which is preliminary data.</text>
</comment>
<dbReference type="AlphaFoldDB" id="A0A4R2S0A1"/>
<reference evidence="2 3" key="1">
    <citation type="submission" date="2019-03" db="EMBL/GenBank/DDBJ databases">
        <title>Genomic Encyclopedia of Type Strains, Phase IV (KMG-IV): sequencing the most valuable type-strain genomes for metagenomic binning, comparative biology and taxonomic classification.</title>
        <authorList>
            <person name="Goeker M."/>
        </authorList>
    </citation>
    <scope>NUCLEOTIDE SEQUENCE [LARGE SCALE GENOMIC DNA]</scope>
    <source>
        <strain evidence="2 3">DSM 46831</strain>
    </source>
</reference>
<dbReference type="EMBL" id="SLXV01000009">
    <property type="protein sequence ID" value="TCP69407.1"/>
    <property type="molecule type" value="Genomic_DNA"/>
</dbReference>
<evidence type="ECO:0000313" key="3">
    <source>
        <dbReference type="Proteomes" id="UP000294746"/>
    </source>
</evidence>
<evidence type="ECO:0000313" key="2">
    <source>
        <dbReference type="EMBL" id="TCP69407.1"/>
    </source>
</evidence>
<evidence type="ECO:0000256" key="1">
    <source>
        <dbReference type="SAM" id="Phobius"/>
    </source>
</evidence>
<gene>
    <name evidence="2" type="ORF">EDD57_10966</name>
</gene>
<accession>A0A4R2S0A1</accession>
<sequence length="83" mass="10114">MKNLLLRFRKKNYPPSKLVWRAYWTMSWILWIIIYIRAKLWDQSILDFWDLILFQTVMLLTISTINTYSIRNDKKKSGENSKG</sequence>